<keyword evidence="1" id="KW-0812">Transmembrane</keyword>
<evidence type="ECO:0000313" key="3">
    <source>
        <dbReference type="Proteomes" id="UP000617628"/>
    </source>
</evidence>
<comment type="caution">
    <text evidence="2">The sequence shown here is derived from an EMBL/GenBank/DDBJ whole genome shotgun (WGS) entry which is preliminary data.</text>
</comment>
<feature type="non-terminal residue" evidence="2">
    <location>
        <position position="59"/>
    </location>
</feature>
<gene>
    <name evidence="2" type="ORF">JIN87_28015</name>
</gene>
<accession>A0A934VP96</accession>
<evidence type="ECO:0000256" key="1">
    <source>
        <dbReference type="SAM" id="Phobius"/>
    </source>
</evidence>
<evidence type="ECO:0000313" key="2">
    <source>
        <dbReference type="EMBL" id="MBK1880761.1"/>
    </source>
</evidence>
<proteinExistence type="predicted"/>
<reference evidence="2" key="1">
    <citation type="submission" date="2021-01" db="EMBL/GenBank/DDBJ databases">
        <title>Modified the classification status of verrucomicrobia.</title>
        <authorList>
            <person name="Feng X."/>
        </authorList>
    </citation>
    <scope>NUCLEOTIDE SEQUENCE</scope>
    <source>
        <strain evidence="2">KCTC 13126</strain>
    </source>
</reference>
<keyword evidence="1" id="KW-1133">Transmembrane helix</keyword>
<sequence>MKRVFLSLLEDRVALIGSAGTAWTVALKHIHTTVGILVGLLTVVYLTIKIRQELKRKND</sequence>
<keyword evidence="1" id="KW-0472">Membrane</keyword>
<organism evidence="2 3">
    <name type="scientific">Pelagicoccus mobilis</name>
    <dbReference type="NCBI Taxonomy" id="415221"/>
    <lineage>
        <taxon>Bacteria</taxon>
        <taxon>Pseudomonadati</taxon>
        <taxon>Verrucomicrobiota</taxon>
        <taxon>Opitutia</taxon>
        <taxon>Puniceicoccales</taxon>
        <taxon>Pelagicoccaceae</taxon>
        <taxon>Pelagicoccus</taxon>
    </lineage>
</organism>
<dbReference type="Proteomes" id="UP000617628">
    <property type="component" value="Unassembled WGS sequence"/>
</dbReference>
<feature type="transmembrane region" description="Helical" evidence="1">
    <location>
        <begin position="30"/>
        <end position="48"/>
    </location>
</feature>
<name>A0A934VP96_9BACT</name>
<keyword evidence="3" id="KW-1185">Reference proteome</keyword>
<protein>
    <submittedName>
        <fullName evidence="2">Uncharacterized protein</fullName>
    </submittedName>
</protein>
<dbReference type="EMBL" id="JAENIL010000153">
    <property type="protein sequence ID" value="MBK1880761.1"/>
    <property type="molecule type" value="Genomic_DNA"/>
</dbReference>
<dbReference type="AlphaFoldDB" id="A0A934VP96"/>